<dbReference type="PANTHER" id="PTHR45228">
    <property type="entry name" value="CYCLIC DI-GMP PHOSPHODIESTERASE TM_0186-RELATED"/>
    <property type="match status" value="1"/>
</dbReference>
<dbReference type="Gene3D" id="1.10.3210.10">
    <property type="entry name" value="Hypothetical protein af1432"/>
    <property type="match status" value="1"/>
</dbReference>
<reference evidence="2 3" key="1">
    <citation type="journal article" date="2008" name="BMC Microbiol.">
        <title>Complete genome sequence of Treponema pallidum ssp. pallidum strain SS14 determined with oligonucleotide arrays.</title>
        <authorList>
            <person name="Matejkova P."/>
            <person name="Strouhal M."/>
            <person name="Smajs D."/>
            <person name="Norris S.J."/>
            <person name="Palzkill T."/>
            <person name="Petrosino J.F."/>
            <person name="Sodergren E."/>
            <person name="Norton J.E."/>
            <person name="Singh J."/>
            <person name="Richmond T.A."/>
            <person name="Molla M.N."/>
            <person name="Albert T.J."/>
            <person name="Weinstock G.M."/>
        </authorList>
    </citation>
    <scope>NUCLEOTIDE SEQUENCE [LARGE SCALE GENOMIC DNA]</scope>
    <source>
        <strain evidence="2 3">SS14</strain>
    </source>
</reference>
<dbReference type="CDD" id="cd00077">
    <property type="entry name" value="HDc"/>
    <property type="match status" value="1"/>
</dbReference>
<dbReference type="SMART" id="SM00471">
    <property type="entry name" value="HDc"/>
    <property type="match status" value="1"/>
</dbReference>
<dbReference type="EMBL" id="CP000805">
    <property type="protein sequence ID" value="ACD71293.1"/>
    <property type="molecule type" value="Genomic_DNA"/>
</dbReference>
<gene>
    <name evidence="2" type="ordered locus">TPASS_0877</name>
</gene>
<evidence type="ECO:0000313" key="2">
    <source>
        <dbReference type="EMBL" id="ACD71293.1"/>
    </source>
</evidence>
<dbReference type="PROSITE" id="PS51832">
    <property type="entry name" value="HD_GYP"/>
    <property type="match status" value="1"/>
</dbReference>
<dbReference type="InterPro" id="IPR052020">
    <property type="entry name" value="Cyclic_di-GMP/3'3'-cGAMP_PDE"/>
</dbReference>
<dbReference type="InterPro" id="IPR037522">
    <property type="entry name" value="HD_GYP_dom"/>
</dbReference>
<dbReference type="PANTHER" id="PTHR45228:SF8">
    <property type="entry name" value="TWO-COMPONENT RESPONSE REGULATOR-RELATED"/>
    <property type="match status" value="1"/>
</dbReference>
<dbReference type="RefSeq" id="WP_012460602.1">
    <property type="nucleotide sequence ID" value="NC_010741.1"/>
</dbReference>
<sequence length="365" mass="41845">MGNSDICSDINDIEELQSEEGDAPIRENANPIREDYNFIREQNPILGSGLDLIGSAKLPMLFLDSNLLIEYISAEANSLFRGYYHLERKPFFNVFGNILSRKELEDFFSCVRSHSKGFTWRGTMAHKIRAKRALYTRTSFIPLSISDAQPSGYIVLFEDISDMYSQQISNMLSSLLQASKLKDNETGLHCERVNHYCRLIAEYLYDINLYPQVDTDFVENIAFLAAMHDVGKIGIPDYVLKKRGGLNELEWELMKEHTINGALILSSYPDPMAKEIALSHHERWDGTGYPFKLEGEMIPLSARITSIADVYDALRMERSYKKGFSHEQTTHMILEQSGKSFDPILARVFQKIHTKFNDVWDTLQD</sequence>
<organism evidence="2 3">
    <name type="scientific">Treponema pallidum subsp. pallidum (strain SS14)</name>
    <dbReference type="NCBI Taxonomy" id="455434"/>
    <lineage>
        <taxon>Bacteria</taxon>
        <taxon>Pseudomonadati</taxon>
        <taxon>Spirochaetota</taxon>
        <taxon>Spirochaetia</taxon>
        <taxon>Spirochaetales</taxon>
        <taxon>Treponemataceae</taxon>
        <taxon>Treponema</taxon>
    </lineage>
</organism>
<dbReference type="InterPro" id="IPR003607">
    <property type="entry name" value="HD/PDEase_dom"/>
</dbReference>
<proteinExistence type="predicted"/>
<dbReference type="SUPFAM" id="SSF109604">
    <property type="entry name" value="HD-domain/PDEase-like"/>
    <property type="match status" value="1"/>
</dbReference>
<dbReference type="Proteomes" id="UP000001202">
    <property type="component" value="Chromosome"/>
</dbReference>
<evidence type="ECO:0000313" key="3">
    <source>
        <dbReference type="Proteomes" id="UP000001202"/>
    </source>
</evidence>
<dbReference type="Pfam" id="PF13487">
    <property type="entry name" value="HD_5"/>
    <property type="match status" value="1"/>
</dbReference>
<accession>A0A0H3BJI1</accession>
<name>A0A0H3BJI1_TREPS</name>
<dbReference type="AlphaFoldDB" id="A0A0H3BJI1"/>
<dbReference type="PATRIC" id="fig|455434.6.peg.864"/>
<dbReference type="KEGG" id="tpp:TPASS_0877"/>
<feature type="domain" description="HD-GYP" evidence="1">
    <location>
        <begin position="164"/>
        <end position="365"/>
    </location>
</feature>
<protein>
    <recommendedName>
        <fullName evidence="1">HD-GYP domain-containing protein</fullName>
    </recommendedName>
</protein>
<evidence type="ECO:0000259" key="1">
    <source>
        <dbReference type="PROSITE" id="PS51832"/>
    </source>
</evidence>